<protein>
    <recommendedName>
        <fullName evidence="2">J domain-containing protein</fullName>
    </recommendedName>
</protein>
<accession>A0AA88X4Y6</accession>
<dbReference type="CDD" id="cd06257">
    <property type="entry name" value="DnaJ"/>
    <property type="match status" value="1"/>
</dbReference>
<dbReference type="PANTHER" id="PTHR36335">
    <property type="entry name" value="CHAPERONE DNAJ-DOMAIN SUPERFAMILY PROTEIN"/>
    <property type="match status" value="1"/>
</dbReference>
<dbReference type="InterPro" id="IPR001623">
    <property type="entry name" value="DnaJ_domain"/>
</dbReference>
<evidence type="ECO:0000256" key="1">
    <source>
        <dbReference type="SAM" id="Coils"/>
    </source>
</evidence>
<evidence type="ECO:0000313" key="3">
    <source>
        <dbReference type="EMBL" id="KAK3039787.1"/>
    </source>
</evidence>
<dbReference type="AlphaFoldDB" id="A0AA88X4Y6"/>
<comment type="caution">
    <text evidence="3">The sequence shown here is derived from an EMBL/GenBank/DDBJ whole genome shotgun (WGS) entry which is preliminary data.</text>
</comment>
<proteinExistence type="predicted"/>
<dbReference type="PROSITE" id="PS50076">
    <property type="entry name" value="DNAJ_2"/>
    <property type="match status" value="1"/>
</dbReference>
<sequence>MLISFFQAEEAQQLRRLQKKRKAETMRLLDMERRQKKRVEEIRETQKKLLENKNNYKINDGYINFLKDEENMNLKEQHRAEVRKELDKLEMTCKDMASLLRGLGVNVGGPLSHEVRAAYKRALLSFHPDRASGSDIRLQVEAEEKFKLISRMKDKFLPTL</sequence>
<organism evidence="3 4">
    <name type="scientific">Escallonia herrerae</name>
    <dbReference type="NCBI Taxonomy" id="1293975"/>
    <lineage>
        <taxon>Eukaryota</taxon>
        <taxon>Viridiplantae</taxon>
        <taxon>Streptophyta</taxon>
        <taxon>Embryophyta</taxon>
        <taxon>Tracheophyta</taxon>
        <taxon>Spermatophyta</taxon>
        <taxon>Magnoliopsida</taxon>
        <taxon>eudicotyledons</taxon>
        <taxon>Gunneridae</taxon>
        <taxon>Pentapetalae</taxon>
        <taxon>asterids</taxon>
        <taxon>campanulids</taxon>
        <taxon>Escalloniales</taxon>
        <taxon>Escalloniaceae</taxon>
        <taxon>Escallonia</taxon>
    </lineage>
</organism>
<dbReference type="EMBL" id="JAVXUP010000069">
    <property type="protein sequence ID" value="KAK3039787.1"/>
    <property type="molecule type" value="Genomic_DNA"/>
</dbReference>
<feature type="coiled-coil region" evidence="1">
    <location>
        <begin position="14"/>
        <end position="99"/>
    </location>
</feature>
<gene>
    <name evidence="3" type="ORF">RJ639_027100</name>
</gene>
<keyword evidence="4" id="KW-1185">Reference proteome</keyword>
<dbReference type="SUPFAM" id="SSF46565">
    <property type="entry name" value="Chaperone J-domain"/>
    <property type="match status" value="1"/>
</dbReference>
<evidence type="ECO:0000259" key="2">
    <source>
        <dbReference type="PROSITE" id="PS50076"/>
    </source>
</evidence>
<dbReference type="Gene3D" id="1.10.287.110">
    <property type="entry name" value="DnaJ domain"/>
    <property type="match status" value="1"/>
</dbReference>
<dbReference type="InterPro" id="IPR036869">
    <property type="entry name" value="J_dom_sf"/>
</dbReference>
<name>A0AA88X4Y6_9ASTE</name>
<feature type="domain" description="J" evidence="2">
    <location>
        <begin position="98"/>
        <end position="160"/>
    </location>
</feature>
<reference evidence="3" key="1">
    <citation type="submission" date="2022-12" db="EMBL/GenBank/DDBJ databases">
        <title>Draft genome assemblies for two species of Escallonia (Escalloniales).</title>
        <authorList>
            <person name="Chanderbali A."/>
            <person name="Dervinis C."/>
            <person name="Anghel I."/>
            <person name="Soltis D."/>
            <person name="Soltis P."/>
            <person name="Zapata F."/>
        </authorList>
    </citation>
    <scope>NUCLEOTIDE SEQUENCE</scope>
    <source>
        <strain evidence="3">UCBG64.0493</strain>
        <tissue evidence="3">Leaf</tissue>
    </source>
</reference>
<evidence type="ECO:0000313" key="4">
    <source>
        <dbReference type="Proteomes" id="UP001188597"/>
    </source>
</evidence>
<keyword evidence="1" id="KW-0175">Coiled coil</keyword>
<dbReference type="Proteomes" id="UP001188597">
    <property type="component" value="Unassembled WGS sequence"/>
</dbReference>
<dbReference type="PANTHER" id="PTHR36335:SF1">
    <property type="entry name" value="CHAPERONE DNAJ-DOMAIN SUPERFAMILY PROTEIN"/>
    <property type="match status" value="1"/>
</dbReference>